<feature type="region of interest" description="Disordered" evidence="1">
    <location>
        <begin position="269"/>
        <end position="291"/>
    </location>
</feature>
<keyword evidence="3" id="KW-1185">Reference proteome</keyword>
<dbReference type="EMBL" id="AVOT02011917">
    <property type="protein sequence ID" value="MBW0493110.1"/>
    <property type="molecule type" value="Genomic_DNA"/>
</dbReference>
<name>A0A9Q3D0A7_9BASI</name>
<dbReference type="AlphaFoldDB" id="A0A9Q3D0A7"/>
<feature type="compositionally biased region" description="Polar residues" evidence="1">
    <location>
        <begin position="464"/>
        <end position="475"/>
    </location>
</feature>
<evidence type="ECO:0000256" key="1">
    <source>
        <dbReference type="SAM" id="MobiDB-lite"/>
    </source>
</evidence>
<feature type="region of interest" description="Disordered" evidence="1">
    <location>
        <begin position="460"/>
        <end position="481"/>
    </location>
</feature>
<accession>A0A9Q3D0A7</accession>
<feature type="compositionally biased region" description="Polar residues" evidence="1">
    <location>
        <begin position="97"/>
        <end position="114"/>
    </location>
</feature>
<sequence length="561" mass="60821">MTLNKFRCLTAFSLQKSRLPLHKTLCPTNARLKSGESQEPAESDYNVKEDTTVGRKVDQTLEVVTHINDAQPIPRLSEAMEDPKAKLPIDLLDQSEQHQPTAPSSHQWSESVSATGDIHDNPLTEQVASPEASFPIQNILVEQDQPQAQPVSGVVKEAPISSGLVMLLQTSKPYEQPAKTEETAFNVVSEDHADRKISEAIALETMAEPKSVPPTNMPVPCTVSEGVTSSNYNQQPPKLSGEGLALAKAVADINVNKPTDRTFTLQPIASPGALMPKDTHTEKAQQPVVSESSRSMVLTLIEADKSLDTPLEKSEQPVKAHTGVNEPHITVSVSLPETWMTNYAQSEQLQEQDQTVFALNVGMPPKVATVLHADKSCGLSCEQVGLPANAVEDAKADLLLQLLSDTTFLGTVNYSKCPVDVTLVELDPHQIQLENPLHTQTLTEMGKSFNMLAEAVGEPLKPSDTPSLEITSQPECSKPNPPIAQEQILLSSTMFESAKSKEAPIKITIEVSENHATDTAALAEASIPTDIQIEPEWPSTPIVVNAVEEESSQPLDCTFQD</sequence>
<evidence type="ECO:0000313" key="3">
    <source>
        <dbReference type="Proteomes" id="UP000765509"/>
    </source>
</evidence>
<gene>
    <name evidence="2" type="ORF">O181_032825</name>
</gene>
<organism evidence="2 3">
    <name type="scientific">Austropuccinia psidii MF-1</name>
    <dbReference type="NCBI Taxonomy" id="1389203"/>
    <lineage>
        <taxon>Eukaryota</taxon>
        <taxon>Fungi</taxon>
        <taxon>Dikarya</taxon>
        <taxon>Basidiomycota</taxon>
        <taxon>Pucciniomycotina</taxon>
        <taxon>Pucciniomycetes</taxon>
        <taxon>Pucciniales</taxon>
        <taxon>Sphaerophragmiaceae</taxon>
        <taxon>Austropuccinia</taxon>
    </lineage>
</organism>
<evidence type="ECO:0000313" key="2">
    <source>
        <dbReference type="EMBL" id="MBW0493110.1"/>
    </source>
</evidence>
<comment type="caution">
    <text evidence="2">The sequence shown here is derived from an EMBL/GenBank/DDBJ whole genome shotgun (WGS) entry which is preliminary data.</text>
</comment>
<feature type="region of interest" description="Disordered" evidence="1">
    <location>
        <begin position="95"/>
        <end position="122"/>
    </location>
</feature>
<dbReference type="Proteomes" id="UP000765509">
    <property type="component" value="Unassembled WGS sequence"/>
</dbReference>
<reference evidence="2" key="1">
    <citation type="submission" date="2021-03" db="EMBL/GenBank/DDBJ databases">
        <title>Draft genome sequence of rust myrtle Austropuccinia psidii MF-1, a brazilian biotype.</title>
        <authorList>
            <person name="Quecine M.C."/>
            <person name="Pachon D.M.R."/>
            <person name="Bonatelli M.L."/>
            <person name="Correr F.H."/>
            <person name="Franceschini L.M."/>
            <person name="Leite T.F."/>
            <person name="Margarido G.R.A."/>
            <person name="Almeida C.A."/>
            <person name="Ferrarezi J.A."/>
            <person name="Labate C.A."/>
        </authorList>
    </citation>
    <scope>NUCLEOTIDE SEQUENCE</scope>
    <source>
        <strain evidence="2">MF-1</strain>
    </source>
</reference>
<protein>
    <submittedName>
        <fullName evidence="2">Uncharacterized protein</fullName>
    </submittedName>
</protein>
<proteinExistence type="predicted"/>